<dbReference type="PANTHER" id="PTHR32305:SF15">
    <property type="entry name" value="PROTEIN RHSA-RELATED"/>
    <property type="match status" value="1"/>
</dbReference>
<dbReference type="AlphaFoldDB" id="A0A1T3CQD0"/>
<reference evidence="1 2" key="1">
    <citation type="submission" date="2016-04" db="EMBL/GenBank/DDBJ databases">
        <title>Multiple horizontal gene transfer events from other fungi enriched the ability of the initially mycotrophic fungus Trichoderma (Ascomycota) to feed on dead plant biomass.</title>
        <authorList>
            <person name="Atanasova L."/>
            <person name="Chenthamara K."/>
            <person name="Zhang J."/>
            <person name="Grujic M."/>
            <person name="Henrissat B."/>
            <person name="Kuo A."/>
            <person name="Aertz A."/>
            <person name="Salamov A."/>
            <person name="Lipzen A."/>
            <person name="Labutti K."/>
            <person name="Barry K."/>
            <person name="Miao Y."/>
            <person name="Rahimi M.J."/>
            <person name="Shen Q."/>
            <person name="Grigoriev I.V."/>
            <person name="Kubicek C.P."/>
            <person name="Druzhinina I.S."/>
        </authorList>
    </citation>
    <scope>NUCLEOTIDE SEQUENCE [LARGE SCALE GENOMIC DNA]</scope>
    <source>
        <strain evidence="1 2">NJAU 4742</strain>
    </source>
</reference>
<organism evidence="1 2">
    <name type="scientific">Trichoderma guizhouense</name>
    <dbReference type="NCBI Taxonomy" id="1491466"/>
    <lineage>
        <taxon>Eukaryota</taxon>
        <taxon>Fungi</taxon>
        <taxon>Dikarya</taxon>
        <taxon>Ascomycota</taxon>
        <taxon>Pezizomycotina</taxon>
        <taxon>Sordariomycetes</taxon>
        <taxon>Hypocreomycetidae</taxon>
        <taxon>Hypocreales</taxon>
        <taxon>Hypocreaceae</taxon>
        <taxon>Trichoderma</taxon>
    </lineage>
</organism>
<keyword evidence="2" id="KW-1185">Reference proteome</keyword>
<protein>
    <submittedName>
        <fullName evidence="1">Uncharacterized protein</fullName>
    </submittedName>
</protein>
<dbReference type="InterPro" id="IPR050708">
    <property type="entry name" value="T6SS_VgrG/RHS"/>
</dbReference>
<dbReference type="Proteomes" id="UP000191004">
    <property type="component" value="Unassembled WGS sequence"/>
</dbReference>
<proteinExistence type="predicted"/>
<comment type="caution">
    <text evidence="1">The sequence shown here is derived from an EMBL/GenBank/DDBJ whole genome shotgun (WGS) entry which is preliminary data.</text>
</comment>
<dbReference type="Gene3D" id="2.180.10.10">
    <property type="entry name" value="RHS repeat-associated core"/>
    <property type="match status" value="1"/>
</dbReference>
<sequence length="686" mass="77058">MKSETVVPAESSYPTPIRSEKYTYLELPTVTNAITDTFVAVKELEFEEGGNSLSKTVYTYINQPAFRDHGRPEKQMSWVSQEKSTTQTWTYEYLVSGQLKQSITTESFDGISSQDVTDYSLYSGQTLAHIDYTDVHDTFAYDKLNRLLKATTALGTPYETVRQQEYDRLGDGMGSRLVVTDANGVKTRYILDGLGQLCEVEKQDMDDFSEKNVDVFRMVQKRNYNAQNQCVEMVEIDWLLTENGGPLEQRTSKALEYDGWGEVYRTTDSTGVVSISETDPISLTKTEGTEGQGLIKTHRNTLGLITKVELIQKNGRQCSQVEYFTMFECNGFDRVTRTTWPDSREVTTLYSAQTASAWLESVSIDGLVVGEQSFDGLGRVKRKNVGKRTTTQTYLGNASEPSQVTTHKGYQSSFAYEPALGYALTGVTGDDATDAYEYDPKSGIARLLKGAYSTQDLKHFSSEFLESENIKLNQGGTFSTAYKYIYHGRQVASLHRRQRAAPCGRLKSQRFTFDAYDNLIEVVTGFQDGSQNTASYSFSSRDPTQLTAVTNSNPELRPRIGLEYNANGCLTRDEQGRSLEYDSRSPLMVVHDMGGNIISQYHYDTAGRLVCLSVPGQADHHLFYRDKKLIASRTGDRKLGYLYSWSSFTSGEINPYAYCLGDPVNRIDPSGHWGFLKKIGAWFKKS</sequence>
<gene>
    <name evidence="1" type="ORF">A0O28_0104980</name>
</gene>
<name>A0A1T3CQD0_9HYPO</name>
<evidence type="ECO:0000313" key="1">
    <source>
        <dbReference type="EMBL" id="OPB43307.1"/>
    </source>
</evidence>
<dbReference type="PANTHER" id="PTHR32305">
    <property type="match status" value="1"/>
</dbReference>
<accession>A0A1T3CQD0</accession>
<evidence type="ECO:0000313" key="2">
    <source>
        <dbReference type="Proteomes" id="UP000191004"/>
    </source>
</evidence>
<dbReference type="OrthoDB" id="442731at2759"/>
<dbReference type="EMBL" id="LVVK01000009">
    <property type="protein sequence ID" value="OPB43307.1"/>
    <property type="molecule type" value="Genomic_DNA"/>
</dbReference>